<reference evidence="2 3" key="1">
    <citation type="submission" date="2018-06" db="EMBL/GenBank/DDBJ databases">
        <title>Complete Genomes of Monosporascus.</title>
        <authorList>
            <person name="Robinson A.J."/>
            <person name="Natvig D.O."/>
        </authorList>
    </citation>
    <scope>NUCLEOTIDE SEQUENCE [LARGE SCALE GENOMIC DNA]</scope>
    <source>
        <strain evidence="2 3">CBS 110550</strain>
    </source>
</reference>
<comment type="caution">
    <text evidence="2">The sequence shown here is derived from an EMBL/GenBank/DDBJ whole genome shotgun (WGS) entry which is preliminary data.</text>
</comment>
<dbReference type="OrthoDB" id="2687452at2759"/>
<accession>A0A4Q4TUA3</accession>
<sequence>MTYTRSVPLSLAKAFCNILHRANRKASTSTSTSANHKPPPTTPSFKHVLLAKMSDYLQYFDFDAYMADTPVEAFDFAFLNEEPSAAHGGYDPNPSLSDLPGANVGGIDSKDHLVQHLEHYHKLDLEEIEKACPKWKRQRENDFLVCPRQGCDAHRDDAFRSLPWSQQVQSKPFKSRGDYGKHMKEVHKETPFPCTVAECDRVGAKGYMREKDLIKHLSNKHPEAPQYEAETRETRRSERA</sequence>
<dbReference type="Gene3D" id="3.30.160.60">
    <property type="entry name" value="Classic Zinc Finger"/>
    <property type="match status" value="1"/>
</dbReference>
<feature type="region of interest" description="Disordered" evidence="1">
    <location>
        <begin position="213"/>
        <end position="240"/>
    </location>
</feature>
<evidence type="ECO:0000313" key="3">
    <source>
        <dbReference type="Proteomes" id="UP000293360"/>
    </source>
</evidence>
<evidence type="ECO:0000313" key="2">
    <source>
        <dbReference type="EMBL" id="RYP09170.1"/>
    </source>
</evidence>
<dbReference type="Proteomes" id="UP000293360">
    <property type="component" value="Unassembled WGS sequence"/>
</dbReference>
<dbReference type="EMBL" id="QJNU01000044">
    <property type="protein sequence ID" value="RYP09170.1"/>
    <property type="molecule type" value="Genomic_DNA"/>
</dbReference>
<evidence type="ECO:0000256" key="1">
    <source>
        <dbReference type="SAM" id="MobiDB-lite"/>
    </source>
</evidence>
<dbReference type="AlphaFoldDB" id="A0A4Q4TUA3"/>
<proteinExistence type="predicted"/>
<name>A0A4Q4TUA3_9PEZI</name>
<evidence type="ECO:0008006" key="4">
    <source>
        <dbReference type="Google" id="ProtNLM"/>
    </source>
</evidence>
<gene>
    <name evidence="2" type="ORF">DL764_001441</name>
</gene>
<organism evidence="2 3">
    <name type="scientific">Monosporascus ibericus</name>
    <dbReference type="NCBI Taxonomy" id="155417"/>
    <lineage>
        <taxon>Eukaryota</taxon>
        <taxon>Fungi</taxon>
        <taxon>Dikarya</taxon>
        <taxon>Ascomycota</taxon>
        <taxon>Pezizomycotina</taxon>
        <taxon>Sordariomycetes</taxon>
        <taxon>Xylariomycetidae</taxon>
        <taxon>Xylariales</taxon>
        <taxon>Xylariales incertae sedis</taxon>
        <taxon>Monosporascus</taxon>
    </lineage>
</organism>
<keyword evidence="3" id="KW-1185">Reference proteome</keyword>
<dbReference type="STRING" id="155417.A0A4Q4TUA3"/>
<protein>
    <recommendedName>
        <fullName evidence="4">C2H2-type domain-containing protein</fullName>
    </recommendedName>
</protein>